<keyword evidence="1" id="KW-0472">Membrane</keyword>
<keyword evidence="3" id="KW-1185">Reference proteome</keyword>
<sequence>MKKPFHKTLPFRSLIFLLVLLGLAAVIIPTVGRVSHPAYKVSDGSNLRQIAQASLIYAQLHKDRLPEATDVWDYARLLAESDILDNGRMWQSRIDPATESTTRSTLSVLAPAVKGNARVISPTFRQIKPSFAVVLGKITTSAPASTPIAWTRGLQSDGTWAKHSPYGGEGGHIVFLGGNVSYFKNLGSTTAAGELVRYDGKGTTNNILEALPPGTRIGEYIPTPEEKATWNGPRIPLSERARNYTPLITLILLWGPFLVISVYRLTKGIPGGITILLWPILLTVLAAIIIPTC</sequence>
<dbReference type="Proteomes" id="UP000315648">
    <property type="component" value="Unassembled WGS sequence"/>
</dbReference>
<protein>
    <submittedName>
        <fullName evidence="2">Uncharacterized protein</fullName>
    </submittedName>
</protein>
<keyword evidence="1" id="KW-0812">Transmembrane</keyword>
<dbReference type="AlphaFoldDB" id="A0A556QK84"/>
<gene>
    <name evidence="2" type="ORF">FPL22_13245</name>
</gene>
<feature type="transmembrane region" description="Helical" evidence="1">
    <location>
        <begin position="275"/>
        <end position="292"/>
    </location>
</feature>
<name>A0A556QK84_9BACT</name>
<feature type="transmembrane region" description="Helical" evidence="1">
    <location>
        <begin position="244"/>
        <end position="263"/>
    </location>
</feature>
<evidence type="ECO:0000313" key="2">
    <source>
        <dbReference type="EMBL" id="TSJ77063.1"/>
    </source>
</evidence>
<reference evidence="2 3" key="1">
    <citation type="submission" date="2019-07" db="EMBL/GenBank/DDBJ databases">
        <title>Description of 53C-WASEF.</title>
        <authorList>
            <person name="Pitt A."/>
            <person name="Hahn M.W."/>
        </authorList>
    </citation>
    <scope>NUCLEOTIDE SEQUENCE [LARGE SCALE GENOMIC DNA]</scope>
    <source>
        <strain evidence="2 3">53C-WASEF</strain>
    </source>
</reference>
<proteinExistence type="predicted"/>
<comment type="caution">
    <text evidence="2">The sequence shown here is derived from an EMBL/GenBank/DDBJ whole genome shotgun (WGS) entry which is preliminary data.</text>
</comment>
<evidence type="ECO:0000256" key="1">
    <source>
        <dbReference type="SAM" id="Phobius"/>
    </source>
</evidence>
<dbReference type="RefSeq" id="WP_144230884.1">
    <property type="nucleotide sequence ID" value="NZ_CBCRVV010000039.1"/>
</dbReference>
<evidence type="ECO:0000313" key="3">
    <source>
        <dbReference type="Proteomes" id="UP000315648"/>
    </source>
</evidence>
<accession>A0A556QK84</accession>
<keyword evidence="1" id="KW-1133">Transmembrane helix</keyword>
<dbReference type="EMBL" id="VMBG01000002">
    <property type="protein sequence ID" value="TSJ77063.1"/>
    <property type="molecule type" value="Genomic_DNA"/>
</dbReference>
<organism evidence="2 3">
    <name type="scientific">Rariglobus hedericola</name>
    <dbReference type="NCBI Taxonomy" id="2597822"/>
    <lineage>
        <taxon>Bacteria</taxon>
        <taxon>Pseudomonadati</taxon>
        <taxon>Verrucomicrobiota</taxon>
        <taxon>Opitutia</taxon>
        <taxon>Opitutales</taxon>
        <taxon>Opitutaceae</taxon>
        <taxon>Rariglobus</taxon>
    </lineage>
</organism>
<dbReference type="OrthoDB" id="194296at2"/>